<proteinExistence type="predicted"/>
<accession>A0A6A4HZF2</accession>
<gene>
    <name evidence="1" type="ORF">BT96DRAFT_937055</name>
</gene>
<dbReference type="AlphaFoldDB" id="A0A6A4HZF2"/>
<dbReference type="OrthoDB" id="3067876at2759"/>
<dbReference type="EMBL" id="ML769433">
    <property type="protein sequence ID" value="KAE9402578.1"/>
    <property type="molecule type" value="Genomic_DNA"/>
</dbReference>
<name>A0A6A4HZF2_9AGAR</name>
<protein>
    <submittedName>
        <fullName evidence="1">Uncharacterized protein</fullName>
    </submittedName>
</protein>
<sequence>MNKKEGESVTGNPASDLPFTVRAMEHPLDVLSFFSSVTLRGLASSSSGRDSCSEPLTLVRNQSFPAKRYIWCTEECPTETDSKWDSLPLSVGKAHADFELLERLGEGRISITYAARLICLRQGPGGKILSLSSLPCPFPDEFCVKLAKAEFIRSLAREARFYEQIAKTDGCQGIITPICFGFFTTSLSSTLHIKAWSEVERLPHKDDDELVYDRFYDDQAHSDTFADDQRTCRDKCPWTLDRWIARTDRSPIVGVLITERLGEHFPNPV</sequence>
<evidence type="ECO:0000313" key="2">
    <source>
        <dbReference type="Proteomes" id="UP000799118"/>
    </source>
</evidence>
<keyword evidence="2" id="KW-1185">Reference proteome</keyword>
<reference evidence="1" key="1">
    <citation type="journal article" date="2019" name="Environ. Microbiol.">
        <title>Fungal ecological strategies reflected in gene transcription - a case study of two litter decomposers.</title>
        <authorList>
            <person name="Barbi F."/>
            <person name="Kohler A."/>
            <person name="Barry K."/>
            <person name="Baskaran P."/>
            <person name="Daum C."/>
            <person name="Fauchery L."/>
            <person name="Ihrmark K."/>
            <person name="Kuo A."/>
            <person name="LaButti K."/>
            <person name="Lipzen A."/>
            <person name="Morin E."/>
            <person name="Grigoriev I.V."/>
            <person name="Henrissat B."/>
            <person name="Lindahl B."/>
            <person name="Martin F."/>
        </authorList>
    </citation>
    <scope>NUCLEOTIDE SEQUENCE</scope>
    <source>
        <strain evidence="1">JB14</strain>
    </source>
</reference>
<organism evidence="1 2">
    <name type="scientific">Gymnopus androsaceus JB14</name>
    <dbReference type="NCBI Taxonomy" id="1447944"/>
    <lineage>
        <taxon>Eukaryota</taxon>
        <taxon>Fungi</taxon>
        <taxon>Dikarya</taxon>
        <taxon>Basidiomycota</taxon>
        <taxon>Agaricomycotina</taxon>
        <taxon>Agaricomycetes</taxon>
        <taxon>Agaricomycetidae</taxon>
        <taxon>Agaricales</taxon>
        <taxon>Marasmiineae</taxon>
        <taxon>Omphalotaceae</taxon>
        <taxon>Gymnopus</taxon>
    </lineage>
</organism>
<dbReference type="Proteomes" id="UP000799118">
    <property type="component" value="Unassembled WGS sequence"/>
</dbReference>
<evidence type="ECO:0000313" key="1">
    <source>
        <dbReference type="EMBL" id="KAE9402578.1"/>
    </source>
</evidence>